<dbReference type="SUPFAM" id="SSF49464">
    <property type="entry name" value="Carboxypeptidase regulatory domain-like"/>
    <property type="match status" value="1"/>
</dbReference>
<proteinExistence type="inferred from homology"/>
<keyword evidence="3 7" id="KW-1134">Transmembrane beta strand</keyword>
<protein>
    <submittedName>
        <fullName evidence="9">TonB-linked SusC/RagA family outer membrane protein</fullName>
    </submittedName>
</protein>
<organism evidence="9 10">
    <name type="scientific">Sphingobacterium yanglingense</name>
    <dbReference type="NCBI Taxonomy" id="1437280"/>
    <lineage>
        <taxon>Bacteria</taxon>
        <taxon>Pseudomonadati</taxon>
        <taxon>Bacteroidota</taxon>
        <taxon>Sphingobacteriia</taxon>
        <taxon>Sphingobacteriales</taxon>
        <taxon>Sphingobacteriaceae</taxon>
        <taxon>Sphingobacterium</taxon>
    </lineage>
</organism>
<evidence type="ECO:0000256" key="2">
    <source>
        <dbReference type="ARBA" id="ARBA00022448"/>
    </source>
</evidence>
<keyword evidence="6 7" id="KW-0998">Cell outer membrane</keyword>
<dbReference type="EMBL" id="SNYV01000020">
    <property type="protein sequence ID" value="TDQ72261.1"/>
    <property type="molecule type" value="Genomic_DNA"/>
</dbReference>
<evidence type="ECO:0000256" key="5">
    <source>
        <dbReference type="ARBA" id="ARBA00023136"/>
    </source>
</evidence>
<dbReference type="InterPro" id="IPR023997">
    <property type="entry name" value="TonB-dep_OMP_SusC/RagA_CS"/>
</dbReference>
<name>A0A4R6W1K2_9SPHI</name>
<dbReference type="NCBIfam" id="TIGR04057">
    <property type="entry name" value="SusC_RagA_signa"/>
    <property type="match status" value="1"/>
</dbReference>
<dbReference type="Gene3D" id="2.170.130.10">
    <property type="entry name" value="TonB-dependent receptor, plug domain"/>
    <property type="match status" value="1"/>
</dbReference>
<dbReference type="AlphaFoldDB" id="A0A4R6W1K2"/>
<feature type="domain" description="TonB-dependent receptor plug" evidence="8">
    <location>
        <begin position="226"/>
        <end position="345"/>
    </location>
</feature>
<evidence type="ECO:0000313" key="9">
    <source>
        <dbReference type="EMBL" id="TDQ72261.1"/>
    </source>
</evidence>
<keyword evidence="4 7" id="KW-0812">Transmembrane</keyword>
<dbReference type="InterPro" id="IPR023996">
    <property type="entry name" value="TonB-dep_OMP_SusC/RagA"/>
</dbReference>
<reference evidence="9 10" key="1">
    <citation type="submission" date="2019-03" db="EMBL/GenBank/DDBJ databases">
        <title>Genomic Encyclopedia of Archaeal and Bacterial Type Strains, Phase II (KMG-II): from individual species to whole genera.</title>
        <authorList>
            <person name="Goeker M."/>
        </authorList>
    </citation>
    <scope>NUCLEOTIDE SEQUENCE [LARGE SCALE GENOMIC DNA]</scope>
    <source>
        <strain evidence="9 10">DSM 28353</strain>
    </source>
</reference>
<keyword evidence="5 7" id="KW-0472">Membrane</keyword>
<evidence type="ECO:0000256" key="3">
    <source>
        <dbReference type="ARBA" id="ARBA00022452"/>
    </source>
</evidence>
<evidence type="ECO:0000313" key="10">
    <source>
        <dbReference type="Proteomes" id="UP000295292"/>
    </source>
</evidence>
<dbReference type="SUPFAM" id="SSF56935">
    <property type="entry name" value="Porins"/>
    <property type="match status" value="1"/>
</dbReference>
<keyword evidence="2 7" id="KW-0813">Transport</keyword>
<comment type="subcellular location">
    <subcellularLocation>
        <location evidence="1 7">Cell outer membrane</location>
        <topology evidence="1 7">Multi-pass membrane protein</topology>
    </subcellularLocation>
</comment>
<evidence type="ECO:0000256" key="1">
    <source>
        <dbReference type="ARBA" id="ARBA00004571"/>
    </source>
</evidence>
<sequence length="1124" mass="126747">MYKLLTTNAGIILSRMKKFIFIMKLVFTGWLLMLLQVSASTYAQKVSIRVKNASLKEVLSQIQKQTKYDFIYDAEHIKALKPINMQVSDVDLKDVLHECLKGQGFAFSLDNQVVAIERIAVKPVLEQQQSIKGIVMDESGKPLAGVSIRLKATNINLAQTNAQGEFELPSTAFNQVVAFSFLGYKVKVQRLSPRANAYSIRMETDEGELEEVVISTGIFKKVDKSFTGASTTVTAKELQQFGTRNLVTSLRNIDPSFNILESNLYGSDPNRMPEIQIRGNSSIPNVGDLQNESRAGLNTPLVVLDGFQSSLKKLLDINENDVESITILKDAAATAMYGSRGANGVIVITTKQPIAGKLRVSFGSNFNIENPDLTDYNLLSSRDKLALEKMVGYYDVPNGPAADISRKKYYNYILNEVNRGVETDWLSIPLHTSMGQRHRLRLEGGDNELRYSASAQYNNISGVMKGSSRNIFNGDIMLSYQLSNFRFRNNTQIAQGKSKESPYGKFGDYTKLNPYWTPYDQNGKVLKRLGDPGNGTYTGIWAQLPTNPLYDASLNTYDKSEYSEIINNTSVEWDITSDVVLRTQFGLTKRITQSDKFRPADHTAFADYGPDDLFRRGDYTYGVGNNLNYDGSVNLAYNKVFNDKHNIYAAGDFNIRQIRTVDYSVLAEGYTNAQLDFFGSALQYAKGKAPEGFEDFNRALGFSGNISYSYSDKYFTDFLFRRDGSSQFGSKRRFAPFWSFGLGWNIHEENFMKDISWVNRLKVRGSTGIVGAQNFNAYQAMTAYKYYSGESYFSWPGVYLLGLGNDELSWQQTKKDNFGIDLELWNRRLKIRTDIYQETTEDLVSSIDLPASNGFPSYVENVGRMRNRGFESQLTFVVLNNTDGVYWSVTGNLLRNKNKVLETSQALKDALTAVKNNSTLPGTVYEEGYSSNTIWVVPSLGIDPSNGKEVYLDRNGNPTNNWDGNDVVAAGSTEAKLFGNFSTMVRYKNFTMNAVFRYTLGGQQYNSTLANKVEASDYKYQMDERVFLDRWKQPGDNAFFRGVQVTTPIYKTSRFVQKENTLVLSNVNLQYDFRAQAWMNRMGLSHLNIAGNISEPMYLSTVKRERGTNYPFSRQFSLSFSATF</sequence>
<keyword evidence="10" id="KW-1185">Reference proteome</keyword>
<evidence type="ECO:0000256" key="4">
    <source>
        <dbReference type="ARBA" id="ARBA00022692"/>
    </source>
</evidence>
<comment type="similarity">
    <text evidence="7">Belongs to the TonB-dependent receptor family.</text>
</comment>
<dbReference type="InterPro" id="IPR036942">
    <property type="entry name" value="Beta-barrel_TonB_sf"/>
</dbReference>
<dbReference type="Pfam" id="PF13715">
    <property type="entry name" value="CarbopepD_reg_2"/>
    <property type="match status" value="1"/>
</dbReference>
<evidence type="ECO:0000259" key="8">
    <source>
        <dbReference type="Pfam" id="PF07715"/>
    </source>
</evidence>
<dbReference type="Proteomes" id="UP000295292">
    <property type="component" value="Unassembled WGS sequence"/>
</dbReference>
<dbReference type="InterPro" id="IPR037066">
    <property type="entry name" value="Plug_dom_sf"/>
</dbReference>
<gene>
    <name evidence="9" type="ORF">CLV99_4724</name>
</gene>
<comment type="caution">
    <text evidence="9">The sequence shown here is derived from an EMBL/GenBank/DDBJ whole genome shotgun (WGS) entry which is preliminary data.</text>
</comment>
<dbReference type="Gene3D" id="2.60.40.1120">
    <property type="entry name" value="Carboxypeptidase-like, regulatory domain"/>
    <property type="match status" value="1"/>
</dbReference>
<dbReference type="OrthoDB" id="1094723at2"/>
<dbReference type="InterPro" id="IPR012910">
    <property type="entry name" value="Plug_dom"/>
</dbReference>
<dbReference type="NCBIfam" id="TIGR04056">
    <property type="entry name" value="OMP_RagA_SusC"/>
    <property type="match status" value="1"/>
</dbReference>
<accession>A0A4R6W1K2</accession>
<dbReference type="InterPro" id="IPR039426">
    <property type="entry name" value="TonB-dep_rcpt-like"/>
</dbReference>
<dbReference type="InterPro" id="IPR008969">
    <property type="entry name" value="CarboxyPept-like_regulatory"/>
</dbReference>
<dbReference type="Gene3D" id="2.40.170.20">
    <property type="entry name" value="TonB-dependent receptor, beta-barrel domain"/>
    <property type="match status" value="1"/>
</dbReference>
<dbReference type="Pfam" id="PF07715">
    <property type="entry name" value="Plug"/>
    <property type="match status" value="1"/>
</dbReference>
<dbReference type="PROSITE" id="PS52016">
    <property type="entry name" value="TONB_DEPENDENT_REC_3"/>
    <property type="match status" value="1"/>
</dbReference>
<evidence type="ECO:0000256" key="6">
    <source>
        <dbReference type="ARBA" id="ARBA00023237"/>
    </source>
</evidence>
<evidence type="ECO:0000256" key="7">
    <source>
        <dbReference type="PROSITE-ProRule" id="PRU01360"/>
    </source>
</evidence>
<dbReference type="GO" id="GO:0009279">
    <property type="term" value="C:cell outer membrane"/>
    <property type="evidence" value="ECO:0007669"/>
    <property type="project" value="UniProtKB-SubCell"/>
</dbReference>